<dbReference type="GO" id="GO:0005524">
    <property type="term" value="F:ATP binding"/>
    <property type="evidence" value="ECO:0007669"/>
    <property type="project" value="UniProtKB-KW"/>
</dbReference>
<dbReference type="Pfam" id="PF04313">
    <property type="entry name" value="HSDR_N"/>
    <property type="match status" value="1"/>
</dbReference>
<dbReference type="SMART" id="SM00487">
    <property type="entry name" value="DEXDc"/>
    <property type="match status" value="1"/>
</dbReference>
<evidence type="ECO:0000256" key="7">
    <source>
        <dbReference type="ARBA" id="ARBA00022759"/>
    </source>
</evidence>
<comment type="similarity">
    <text evidence="2 11">Belongs to the HsdR family.</text>
</comment>
<name>A0A1E7XHI7_9LACO</name>
<dbReference type="NCBIfam" id="TIGR00348">
    <property type="entry name" value="hsdR"/>
    <property type="match status" value="1"/>
</dbReference>
<sequence>MAEGYESEALLEKRFMNRLNGIGYKTVRIRTEEEIMAHFRDVLNKRNADNLNGTKLTDAEFKRVLHEMVGTKTIFQMAQLLRGSDIQPYGKIVIQRDDNSSLYLNFFDGHDYHNNTYEVTHQVTVEGKHENRYDVTILINGLPVSQIELKKRGGDFSEAFHQIIRYRDESFRQLYRFVQIFVVSDGEETRYFANGDGNLNSNFMFYWTDRENNWLNDIDAFTASFFVPERFHSMIAKYTIFDNDHDKMMIMRPYQVYASEAIVNQVLHKPEHNGYVWHTTGSGKTITAFKAAQLLTRDPDIKKVIFLIDRSDLDAQTAKNFNSYLPKTVGGNALDRTEDTHSLVKQLRSKDSPLIVSTIQKMNVAVHQSNRYKKLLDQFHDEKVIFIEDECHRTQFGEMRKNINSFFKNAQHFGFTGTPIFAENVGPDGRTTKTLYNDELHRYLIKDAIRDRNVLGFNVQYIGTIKGKNISDDEQVSGIDTKEAFENEKRMRLIATHILLNHDQVSKNRQYNAIFTVPSTKMAMKYYNIFKELNKDGDLNITTIFTWQANEDDAEKKQKDEVKTSRHGLDGVIDDYNKQYGTDFSTEKFSDYFSDVSKRMKDHNSEARQNNIDILIVVTMFLTGFDSPKLSTLYIDKPLRWQGLIQAFSRTNRIEKQTKPFGNIICYRNLKKETDDAVGLFSDGSKEDFFVPTYEKLAEQFVQAIQKLKKVTPTPHDVDSLYDGGENELSKFVLAYRDILRVFNKIRVYDEFNWNKFDGQLSQQEMNSFKSKYVAAYDWLGKDRPATPGKASILDDIDFEIELLETDKINVEYIVNLVKSINLQNKETRDSDTTKIKRILVNPDSPKLKSKADLLIDFLDQVIPKLDPNANVGNELNEYLAKRREGEINDFSKENKIPLDLINKQLNDYDFYGKTDPEEVTEALNKAGYGFKQKITIKKRIKKFVAKTMERFAMA</sequence>
<evidence type="ECO:0000256" key="1">
    <source>
        <dbReference type="ARBA" id="ARBA00000851"/>
    </source>
</evidence>
<dbReference type="PROSITE" id="PS51192">
    <property type="entry name" value="HELICASE_ATP_BIND_1"/>
    <property type="match status" value="1"/>
</dbReference>
<proteinExistence type="inferred from homology"/>
<keyword evidence="6 11" id="KW-0680">Restriction system</keyword>
<dbReference type="Gene3D" id="3.40.50.300">
    <property type="entry name" value="P-loop containing nucleotide triphosphate hydrolases"/>
    <property type="match status" value="2"/>
</dbReference>
<evidence type="ECO:0000256" key="3">
    <source>
        <dbReference type="ARBA" id="ARBA00011296"/>
    </source>
</evidence>
<dbReference type="GO" id="GO:0009307">
    <property type="term" value="P:DNA restriction-modification system"/>
    <property type="evidence" value="ECO:0007669"/>
    <property type="project" value="UniProtKB-KW"/>
</dbReference>
<evidence type="ECO:0000256" key="2">
    <source>
        <dbReference type="ARBA" id="ARBA00008598"/>
    </source>
</evidence>
<dbReference type="Proteomes" id="UP000177010">
    <property type="component" value="Unassembled WGS sequence"/>
</dbReference>
<comment type="function">
    <text evidence="11">Subunit R is required for both nuclease and ATPase activities, but not for modification.</text>
</comment>
<dbReference type="Pfam" id="PF12008">
    <property type="entry name" value="EcoR124_C"/>
    <property type="match status" value="1"/>
</dbReference>
<dbReference type="EMBL" id="MIQE01000006">
    <property type="protein sequence ID" value="OFA12585.1"/>
    <property type="molecule type" value="Genomic_DNA"/>
</dbReference>
<evidence type="ECO:0000256" key="11">
    <source>
        <dbReference type="RuleBase" id="RU364115"/>
    </source>
</evidence>
<evidence type="ECO:0000313" key="14">
    <source>
        <dbReference type="Proteomes" id="UP000177010"/>
    </source>
</evidence>
<evidence type="ECO:0000256" key="8">
    <source>
        <dbReference type="ARBA" id="ARBA00022801"/>
    </source>
</evidence>
<dbReference type="InterPro" id="IPR007409">
    <property type="entry name" value="Restrct_endonuc_type1_HsdR_N"/>
</dbReference>
<evidence type="ECO:0000256" key="6">
    <source>
        <dbReference type="ARBA" id="ARBA00022747"/>
    </source>
</evidence>
<comment type="caution">
    <text evidence="13">The sequence shown here is derived from an EMBL/GenBank/DDBJ whole genome shotgun (WGS) entry which is preliminary data.</text>
</comment>
<keyword evidence="9 11" id="KW-0067">ATP-binding</keyword>
<dbReference type="REBASE" id="178549">
    <property type="entry name" value="LsuCGDORF5220P"/>
</dbReference>
<keyword evidence="7" id="KW-0255">Endonuclease</keyword>
<dbReference type="Pfam" id="PF22679">
    <property type="entry name" value="T1R_D3-like"/>
    <property type="match status" value="1"/>
</dbReference>
<gene>
    <name evidence="13" type="primary">hsdR</name>
    <name evidence="13" type="ORF">LASUN_05230</name>
</gene>
<dbReference type="GO" id="GO:0009035">
    <property type="term" value="F:type I site-specific deoxyribonuclease activity"/>
    <property type="evidence" value="ECO:0007669"/>
    <property type="project" value="UniProtKB-EC"/>
</dbReference>
<accession>A0A1E7XHI7</accession>
<dbReference type="InterPro" id="IPR055180">
    <property type="entry name" value="HsdR_RecA-like_helicase_dom_2"/>
</dbReference>
<dbReference type="CDD" id="cd18800">
    <property type="entry name" value="SF2_C_EcoR124I-like"/>
    <property type="match status" value="1"/>
</dbReference>
<evidence type="ECO:0000256" key="4">
    <source>
        <dbReference type="ARBA" id="ARBA00022722"/>
    </source>
</evidence>
<organism evidence="13 14">
    <name type="scientific">Lentilactobacillus sunkii</name>
    <dbReference type="NCBI Taxonomy" id="481719"/>
    <lineage>
        <taxon>Bacteria</taxon>
        <taxon>Bacillati</taxon>
        <taxon>Bacillota</taxon>
        <taxon>Bacilli</taxon>
        <taxon>Lactobacillales</taxon>
        <taxon>Lactobacillaceae</taxon>
        <taxon>Lentilactobacillus</taxon>
    </lineage>
</organism>
<dbReference type="PANTHER" id="PTHR30195">
    <property type="entry name" value="TYPE I SITE-SPECIFIC DEOXYRIBONUCLEASE PROTEIN SUBUNIT M AND R"/>
    <property type="match status" value="1"/>
</dbReference>
<reference evidence="13 14" key="1">
    <citation type="submission" date="2016-09" db="EMBL/GenBank/DDBJ databases">
        <title>Genome Sequence of Lactobacillus sunkii Strain CG01.</title>
        <authorList>
            <person name="Poehlein A."/>
            <person name="Gabris C."/>
            <person name="Bengelsdorf F.R."/>
            <person name="Duerre P."/>
            <person name="Daniel R."/>
        </authorList>
    </citation>
    <scope>NUCLEOTIDE SEQUENCE [LARGE SCALE GENOMIC DNA]</scope>
    <source>
        <strain evidence="13 14">CG_D</strain>
    </source>
</reference>
<keyword evidence="10 11" id="KW-0238">DNA-binding</keyword>
<dbReference type="CDD" id="cd22332">
    <property type="entry name" value="HsdR_N"/>
    <property type="match status" value="1"/>
</dbReference>
<dbReference type="Pfam" id="PF18766">
    <property type="entry name" value="SWI2_SNF2"/>
    <property type="match status" value="1"/>
</dbReference>
<dbReference type="InterPro" id="IPR040980">
    <property type="entry name" value="SWI2_SNF2"/>
</dbReference>
<dbReference type="InterPro" id="IPR022625">
    <property type="entry name" value="TypeI_RM_Rsu_C"/>
</dbReference>
<dbReference type="SUPFAM" id="SSF52540">
    <property type="entry name" value="P-loop containing nucleoside triphosphate hydrolases"/>
    <property type="match status" value="2"/>
</dbReference>
<protein>
    <recommendedName>
        <fullName evidence="11">Type I restriction enzyme endonuclease subunit</fullName>
        <shortName evidence="11">R protein</shortName>
        <ecNumber evidence="11">3.1.21.3</ecNumber>
    </recommendedName>
    <alternativeName>
        <fullName evidence="11">Type-1 restriction enzyme R protein</fullName>
    </alternativeName>
</protein>
<evidence type="ECO:0000313" key="13">
    <source>
        <dbReference type="EMBL" id="OFA12585.1"/>
    </source>
</evidence>
<comment type="catalytic activity">
    <reaction evidence="1 11">
        <text>Endonucleolytic cleavage of DNA to give random double-stranded fragments with terminal 5'-phosphates, ATP is simultaneously hydrolyzed.</text>
        <dbReference type="EC" id="3.1.21.3"/>
    </reaction>
</comment>
<feature type="domain" description="Helicase ATP-binding" evidence="12">
    <location>
        <begin position="265"/>
        <end position="420"/>
    </location>
</feature>
<dbReference type="Gene3D" id="1.20.58.910">
    <property type="match status" value="1"/>
</dbReference>
<evidence type="ECO:0000256" key="5">
    <source>
        <dbReference type="ARBA" id="ARBA00022741"/>
    </source>
</evidence>
<dbReference type="RefSeq" id="WP_070367221.1">
    <property type="nucleotide sequence ID" value="NZ_MIQE01000006.1"/>
</dbReference>
<keyword evidence="8 11" id="KW-0378">Hydrolase</keyword>
<dbReference type="InterPro" id="IPR051268">
    <property type="entry name" value="Type-I_R_enzyme_R_subunit"/>
</dbReference>
<dbReference type="EC" id="3.1.21.3" evidence="11"/>
<comment type="subunit">
    <text evidence="3 11">The type I restriction/modification system is composed of three polypeptides R, M and S.</text>
</comment>
<dbReference type="AlphaFoldDB" id="A0A1E7XHI7"/>
<dbReference type="InterPro" id="IPR004473">
    <property type="entry name" value="Restrct_endonuc_typeI_HsdR"/>
</dbReference>
<dbReference type="InterPro" id="IPR014001">
    <property type="entry name" value="Helicase_ATP-bd"/>
</dbReference>
<dbReference type="STRING" id="481719.LASUN_05230"/>
<evidence type="ECO:0000259" key="12">
    <source>
        <dbReference type="PROSITE" id="PS51192"/>
    </source>
</evidence>
<keyword evidence="4" id="KW-0540">Nuclease</keyword>
<evidence type="ECO:0000256" key="10">
    <source>
        <dbReference type="ARBA" id="ARBA00023125"/>
    </source>
</evidence>
<dbReference type="Gene3D" id="3.90.1570.50">
    <property type="match status" value="1"/>
</dbReference>
<dbReference type="InterPro" id="IPR027417">
    <property type="entry name" value="P-loop_NTPase"/>
</dbReference>
<keyword evidence="5 11" id="KW-0547">Nucleotide-binding</keyword>
<dbReference type="PANTHER" id="PTHR30195:SF16">
    <property type="entry name" value="TYPE I RESTRICTION ENZYME ENDONUCLEASE SUBUNIT"/>
    <property type="match status" value="1"/>
</dbReference>
<evidence type="ECO:0000256" key="9">
    <source>
        <dbReference type="ARBA" id="ARBA00022840"/>
    </source>
</evidence>
<dbReference type="GO" id="GO:0003677">
    <property type="term" value="F:DNA binding"/>
    <property type="evidence" value="ECO:0007669"/>
    <property type="project" value="UniProtKB-KW"/>
</dbReference>
<dbReference type="CDD" id="cd18030">
    <property type="entry name" value="DEXHc_RE_I_HsdR"/>
    <property type="match status" value="1"/>
</dbReference>